<keyword evidence="1" id="KW-1133">Transmembrane helix</keyword>
<feature type="transmembrane region" description="Helical" evidence="1">
    <location>
        <begin position="12"/>
        <end position="30"/>
    </location>
</feature>
<name>A0A3S4JVA6_SERRU</name>
<dbReference type="Proteomes" id="UP000271603">
    <property type="component" value="Chromosome"/>
</dbReference>
<evidence type="ECO:0000313" key="2">
    <source>
        <dbReference type="EMBL" id="VEA73153.1"/>
    </source>
</evidence>
<proteinExistence type="predicted"/>
<dbReference type="AlphaFoldDB" id="A0A3S4JVA6"/>
<gene>
    <name evidence="2" type="ORF">NCTC9419_04777</name>
</gene>
<protein>
    <submittedName>
        <fullName evidence="2">Spermidine/putrescine ABC transporter membrane protein</fullName>
    </submittedName>
</protein>
<reference evidence="2 3" key="1">
    <citation type="submission" date="2018-12" db="EMBL/GenBank/DDBJ databases">
        <authorList>
            <consortium name="Pathogen Informatics"/>
        </authorList>
    </citation>
    <scope>NUCLEOTIDE SEQUENCE [LARGE SCALE GENOMIC DNA]</scope>
    <source>
        <strain evidence="2 3">NCTC9419</strain>
    </source>
</reference>
<organism evidence="2 3">
    <name type="scientific">Serratia rubidaea</name>
    <name type="common">Serratia marinorubra</name>
    <dbReference type="NCBI Taxonomy" id="61652"/>
    <lineage>
        <taxon>Bacteria</taxon>
        <taxon>Pseudomonadati</taxon>
        <taxon>Pseudomonadota</taxon>
        <taxon>Gammaproteobacteria</taxon>
        <taxon>Enterobacterales</taxon>
        <taxon>Yersiniaceae</taxon>
        <taxon>Serratia</taxon>
    </lineage>
</organism>
<accession>A0A3S4JVA6</accession>
<evidence type="ECO:0000256" key="1">
    <source>
        <dbReference type="SAM" id="Phobius"/>
    </source>
</evidence>
<keyword evidence="1" id="KW-0812">Transmembrane</keyword>
<evidence type="ECO:0000313" key="3">
    <source>
        <dbReference type="Proteomes" id="UP000271603"/>
    </source>
</evidence>
<dbReference type="EMBL" id="LR134155">
    <property type="protein sequence ID" value="VEA73153.1"/>
    <property type="molecule type" value="Genomic_DNA"/>
</dbReference>
<sequence>MIGRLLRGSFMTIIYAYLYIPIVILIVKLVQRVALRH</sequence>
<keyword evidence="1" id="KW-0472">Membrane</keyword>